<dbReference type="PANTHER" id="PTHR43757">
    <property type="entry name" value="AMINOMETHYLTRANSFERASE"/>
    <property type="match status" value="1"/>
</dbReference>
<dbReference type="InterPro" id="IPR029043">
    <property type="entry name" value="GcvT/YgfZ_C"/>
</dbReference>
<name>A0A2A5X1C2_9GAMM</name>
<dbReference type="InterPro" id="IPR027266">
    <property type="entry name" value="TrmE/GcvT-like"/>
</dbReference>
<dbReference type="InterPro" id="IPR006222">
    <property type="entry name" value="GCVT_N"/>
</dbReference>
<dbReference type="HAMAP" id="MF_00259">
    <property type="entry name" value="GcvT"/>
    <property type="match status" value="1"/>
</dbReference>
<evidence type="ECO:0000256" key="6">
    <source>
        <dbReference type="ARBA" id="ARBA00047665"/>
    </source>
</evidence>
<dbReference type="Pfam" id="PF01571">
    <property type="entry name" value="GCV_T"/>
    <property type="match status" value="1"/>
</dbReference>
<dbReference type="GO" id="GO:0008483">
    <property type="term" value="F:transaminase activity"/>
    <property type="evidence" value="ECO:0007669"/>
    <property type="project" value="UniProtKB-KW"/>
</dbReference>
<dbReference type="FunFam" id="3.30.70.1400:FF:000001">
    <property type="entry name" value="Aminomethyltransferase"/>
    <property type="match status" value="1"/>
</dbReference>
<dbReference type="PANTHER" id="PTHR43757:SF2">
    <property type="entry name" value="AMINOMETHYLTRANSFERASE, MITOCHONDRIAL"/>
    <property type="match status" value="1"/>
</dbReference>
<dbReference type="Gene3D" id="3.30.70.1400">
    <property type="entry name" value="Aminomethyltransferase beta-barrel domains"/>
    <property type="match status" value="1"/>
</dbReference>
<comment type="caution">
    <text evidence="11">The sequence shown here is derived from an EMBL/GenBank/DDBJ whole genome shotgun (WGS) entry which is preliminary data.</text>
</comment>
<dbReference type="Gene3D" id="3.30.1360.120">
    <property type="entry name" value="Probable tRNA modification gtpase trme, domain 1"/>
    <property type="match status" value="1"/>
</dbReference>
<evidence type="ECO:0000259" key="10">
    <source>
        <dbReference type="Pfam" id="PF08669"/>
    </source>
</evidence>
<dbReference type="Proteomes" id="UP000219327">
    <property type="component" value="Unassembled WGS sequence"/>
</dbReference>
<accession>A0A2A5X1C2</accession>
<evidence type="ECO:0000256" key="1">
    <source>
        <dbReference type="ARBA" id="ARBA00008609"/>
    </source>
</evidence>
<evidence type="ECO:0000256" key="2">
    <source>
        <dbReference type="ARBA" id="ARBA00012616"/>
    </source>
</evidence>
<dbReference type="GO" id="GO:0004047">
    <property type="term" value="F:aminomethyltransferase activity"/>
    <property type="evidence" value="ECO:0007669"/>
    <property type="project" value="UniProtKB-UniRule"/>
</dbReference>
<dbReference type="AlphaFoldDB" id="A0A2A5X1C2"/>
<dbReference type="InterPro" id="IPR028896">
    <property type="entry name" value="GcvT/YgfZ/DmdA"/>
</dbReference>
<dbReference type="InterPro" id="IPR013977">
    <property type="entry name" value="GcvT_C"/>
</dbReference>
<evidence type="ECO:0000256" key="3">
    <source>
        <dbReference type="ARBA" id="ARBA00022576"/>
    </source>
</evidence>
<evidence type="ECO:0000259" key="9">
    <source>
        <dbReference type="Pfam" id="PF01571"/>
    </source>
</evidence>
<feature type="domain" description="Aminomethyltransferase C-terminal" evidence="10">
    <location>
        <begin position="284"/>
        <end position="358"/>
    </location>
</feature>
<evidence type="ECO:0000256" key="4">
    <source>
        <dbReference type="ARBA" id="ARBA00022679"/>
    </source>
</evidence>
<comment type="catalytic activity">
    <reaction evidence="6 7">
        <text>N(6)-[(R)-S(8)-aminomethyldihydrolipoyl]-L-lysyl-[protein] + (6S)-5,6,7,8-tetrahydrofolate = N(6)-[(R)-dihydrolipoyl]-L-lysyl-[protein] + (6R)-5,10-methylene-5,6,7,8-tetrahydrofolate + NH4(+)</text>
        <dbReference type="Rhea" id="RHEA:16945"/>
        <dbReference type="Rhea" id="RHEA-COMP:10475"/>
        <dbReference type="Rhea" id="RHEA-COMP:10492"/>
        <dbReference type="ChEBI" id="CHEBI:15636"/>
        <dbReference type="ChEBI" id="CHEBI:28938"/>
        <dbReference type="ChEBI" id="CHEBI:57453"/>
        <dbReference type="ChEBI" id="CHEBI:83100"/>
        <dbReference type="ChEBI" id="CHEBI:83143"/>
        <dbReference type="EC" id="2.1.2.10"/>
    </reaction>
</comment>
<evidence type="ECO:0000256" key="7">
    <source>
        <dbReference type="HAMAP-Rule" id="MF_00259"/>
    </source>
</evidence>
<evidence type="ECO:0000256" key="5">
    <source>
        <dbReference type="ARBA" id="ARBA00031395"/>
    </source>
</evidence>
<dbReference type="NCBIfam" id="TIGR00528">
    <property type="entry name" value="gcvT"/>
    <property type="match status" value="1"/>
</dbReference>
<dbReference type="Pfam" id="PF08669">
    <property type="entry name" value="GCV_T_C"/>
    <property type="match status" value="1"/>
</dbReference>
<gene>
    <name evidence="7 11" type="primary">gcvT</name>
    <name evidence="11" type="ORF">CNE99_00380</name>
</gene>
<comment type="function">
    <text evidence="7">The glycine cleavage system catalyzes the degradation of glycine.</text>
</comment>
<dbReference type="SUPFAM" id="SSF103025">
    <property type="entry name" value="Folate-binding domain"/>
    <property type="match status" value="1"/>
</dbReference>
<dbReference type="SUPFAM" id="SSF101790">
    <property type="entry name" value="Aminomethyltransferase beta-barrel domain"/>
    <property type="match status" value="1"/>
</dbReference>
<dbReference type="Gene3D" id="2.40.30.110">
    <property type="entry name" value="Aminomethyltransferase beta-barrel domains"/>
    <property type="match status" value="1"/>
</dbReference>
<evidence type="ECO:0000313" key="11">
    <source>
        <dbReference type="EMBL" id="PDH42204.1"/>
    </source>
</evidence>
<proteinExistence type="inferred from homology"/>
<evidence type="ECO:0000313" key="12">
    <source>
        <dbReference type="Proteomes" id="UP000219327"/>
    </source>
</evidence>
<reference evidence="11 12" key="1">
    <citation type="submission" date="2017-08" db="EMBL/GenBank/DDBJ databases">
        <title>Fine stratification of microbial communities through a metagenomic profile of the photic zone.</title>
        <authorList>
            <person name="Haro-Moreno J.M."/>
            <person name="Lopez-Perez M."/>
            <person name="De La Torre J."/>
            <person name="Picazo A."/>
            <person name="Camacho A."/>
            <person name="Rodriguez-Valera F."/>
        </authorList>
    </citation>
    <scope>NUCLEOTIDE SEQUENCE [LARGE SCALE GENOMIC DNA]</scope>
    <source>
        <strain evidence="11">MED-G24</strain>
    </source>
</reference>
<dbReference type="Gene3D" id="4.10.1250.10">
    <property type="entry name" value="Aminomethyltransferase fragment"/>
    <property type="match status" value="1"/>
</dbReference>
<keyword evidence="3 7" id="KW-0032">Aminotransferase</keyword>
<dbReference type="GO" id="GO:0005960">
    <property type="term" value="C:glycine cleavage complex"/>
    <property type="evidence" value="ECO:0007669"/>
    <property type="project" value="InterPro"/>
</dbReference>
<dbReference type="InterPro" id="IPR022903">
    <property type="entry name" value="GcvT_bac"/>
</dbReference>
<comment type="subunit">
    <text evidence="7">The glycine cleavage system is composed of four proteins: P, T, L and H.</text>
</comment>
<dbReference type="EMBL" id="NTKD01000001">
    <property type="protein sequence ID" value="PDH42204.1"/>
    <property type="molecule type" value="Genomic_DNA"/>
</dbReference>
<dbReference type="PIRSF" id="PIRSF006487">
    <property type="entry name" value="GcvT"/>
    <property type="match status" value="1"/>
</dbReference>
<dbReference type="GO" id="GO:0019464">
    <property type="term" value="P:glycine decarboxylation via glycine cleavage system"/>
    <property type="evidence" value="ECO:0007669"/>
    <property type="project" value="UniProtKB-UniRule"/>
</dbReference>
<dbReference type="FunFam" id="4.10.1250.10:FF:000001">
    <property type="entry name" value="Aminomethyltransferase"/>
    <property type="match status" value="1"/>
</dbReference>
<comment type="similarity">
    <text evidence="1 7">Belongs to the GcvT family.</text>
</comment>
<dbReference type="InterPro" id="IPR006223">
    <property type="entry name" value="GcvT"/>
</dbReference>
<dbReference type="EC" id="2.1.2.10" evidence="2 7"/>
<keyword evidence="4 7" id="KW-0808">Transferase</keyword>
<feature type="domain" description="GCVT N-terminal" evidence="9">
    <location>
        <begin position="14"/>
        <end position="265"/>
    </location>
</feature>
<protein>
    <recommendedName>
        <fullName evidence="2 7">Aminomethyltransferase</fullName>
        <ecNumber evidence="2 7">2.1.2.10</ecNumber>
    </recommendedName>
    <alternativeName>
        <fullName evidence="5 7">Glycine cleavage system T protein</fullName>
    </alternativeName>
</protein>
<dbReference type="NCBIfam" id="NF001567">
    <property type="entry name" value="PRK00389.1"/>
    <property type="match status" value="1"/>
</dbReference>
<evidence type="ECO:0000256" key="8">
    <source>
        <dbReference type="PIRSR" id="PIRSR006487-1"/>
    </source>
</evidence>
<dbReference type="GO" id="GO:0005829">
    <property type="term" value="C:cytosol"/>
    <property type="evidence" value="ECO:0007669"/>
    <property type="project" value="TreeGrafter"/>
</dbReference>
<organism evidence="11 12">
    <name type="scientific">OM182 bacterium MED-G24</name>
    <dbReference type="NCBI Taxonomy" id="1986255"/>
    <lineage>
        <taxon>Bacteria</taxon>
        <taxon>Pseudomonadati</taxon>
        <taxon>Pseudomonadota</taxon>
        <taxon>Gammaproteobacteria</taxon>
        <taxon>OMG group</taxon>
        <taxon>OM182 clade</taxon>
    </lineage>
</organism>
<feature type="binding site" evidence="8">
    <location>
        <position position="203"/>
    </location>
    <ligand>
        <name>substrate</name>
    </ligand>
</feature>
<sequence>MSDRPNAEVRQTALYSRHLALGARIVDFSGWDMPVHYGSQIDEHHQVRRHWGVFDVSHMTVVDIEGRSATDFLRMLLCNDVANLARSRAQYTAMLNPDGGIVDDLIVYRRDDGYRLIVNAGTRDKDLAWLQAYADEGAHGHVVDVSERPLAILAVQGPDSLAKMPELLSAMGLTPSTLRPFTMAEQGEVMMARTGYTGEQGLEIILPQDQALPLWDALVEAGCAPVGLGARDTLRLEAGMNLYGQDMDETITPAEANMSFVVNLKDEHREFIGRKVLETQTVDREMIGVIMTDKGVLRAHQVVQAGNRVVGEICSGAYSPSLEHSIGFARVSKEREGALKVQIRNREIPLKQVHLPFVRNGRQAYSEI</sequence>